<dbReference type="Pfam" id="PF08219">
    <property type="entry name" value="TOM13"/>
    <property type="match status" value="1"/>
</dbReference>
<dbReference type="Proteomes" id="UP000226431">
    <property type="component" value="Unassembled WGS sequence"/>
</dbReference>
<feature type="transmembrane region" description="Helical" evidence="7">
    <location>
        <begin position="276"/>
        <end position="298"/>
    </location>
</feature>
<dbReference type="GO" id="GO:0005743">
    <property type="term" value="C:mitochondrial inner membrane"/>
    <property type="evidence" value="ECO:0007669"/>
    <property type="project" value="TreeGrafter"/>
</dbReference>
<evidence type="ECO:0000256" key="2">
    <source>
        <dbReference type="ARBA" id="ARBA00009877"/>
    </source>
</evidence>
<keyword evidence="3 7" id="KW-0812">Transmembrane</keyword>
<evidence type="ECO:0000313" key="9">
    <source>
        <dbReference type="Proteomes" id="UP000226431"/>
    </source>
</evidence>
<name>A0A2C5ZCB4_9HYPO</name>
<proteinExistence type="inferred from homology"/>
<evidence type="ECO:0000256" key="7">
    <source>
        <dbReference type="SAM" id="Phobius"/>
    </source>
</evidence>
<dbReference type="STRING" id="2004952.A0A2C5ZCB4"/>
<comment type="similarity">
    <text evidence="2">Belongs to the OXA1/ALB3/YidC family.</text>
</comment>
<evidence type="ECO:0000256" key="1">
    <source>
        <dbReference type="ARBA" id="ARBA00004141"/>
    </source>
</evidence>
<dbReference type="InterPro" id="IPR001708">
    <property type="entry name" value="YidC/ALB3/OXA1/COX18"/>
</dbReference>
<dbReference type="InterPro" id="IPR013262">
    <property type="entry name" value="OMP_MIM1/TOM13_mt"/>
</dbReference>
<dbReference type="PANTHER" id="PTHR12428:SF66">
    <property type="entry name" value="MITOCHONDRIAL INNER MEMBRANE PROTEIN OXA1L"/>
    <property type="match status" value="1"/>
</dbReference>
<gene>
    <name evidence="8" type="ORF">CDD80_535</name>
</gene>
<evidence type="ECO:0000256" key="4">
    <source>
        <dbReference type="ARBA" id="ARBA00022989"/>
    </source>
</evidence>
<evidence type="ECO:0000256" key="3">
    <source>
        <dbReference type="ARBA" id="ARBA00022692"/>
    </source>
</evidence>
<evidence type="ECO:0000256" key="5">
    <source>
        <dbReference type="ARBA" id="ARBA00023136"/>
    </source>
</evidence>
<protein>
    <recommendedName>
        <fullName evidence="10">Mitochondrial import protein 1</fullName>
    </recommendedName>
</protein>
<dbReference type="EMBL" id="NJES01000116">
    <property type="protein sequence ID" value="PHH77513.1"/>
    <property type="molecule type" value="Genomic_DNA"/>
</dbReference>
<dbReference type="GO" id="GO:0032979">
    <property type="term" value="P:protein insertion into mitochondrial inner membrane from matrix"/>
    <property type="evidence" value="ECO:0007669"/>
    <property type="project" value="TreeGrafter"/>
</dbReference>
<accession>A0A2C5ZCB4</accession>
<sequence>MHSDSEQYSPGAEDLSVSPPSSGDPVVLYQPPTTWSLLRGAAINLVLPFINGMMLGFGELFAHEAAFRLGWGGTKVFPLSRRRAHPIGPGIEILKLSLQELQQPQPTMLPSRGATLVFSGATSRIPARSFVFPGAGRGFGTLRQAGPSPWPSRRRRLVVGSSAPSATRQLSLWGWSPSLPGWPSSVPGWAWATGSPKSKPAPEAELIPPIQPVAVEPTTTPLQAIPSTEIDTTLLSEALTAEDILNLPIEPGYLRALGLDYGWGPTSVMQWTIEHVHVYTGLGWAATIVTTAFLLRVMMLYPQYRSLKFGVSMQRMKEDPRAEAALKLGQEAAADRNMEKQMQSRLVYKTLQKEYGFSGWGMMWSIGQIPFGYGLFRIINGMAGIPVPSFESAGWLWFPDLAAKDPYFILPVVGTSLMILSVTVRNPPSISPTQLT</sequence>
<keyword evidence="5 7" id="KW-0472">Membrane</keyword>
<dbReference type="GO" id="GO:0005741">
    <property type="term" value="C:mitochondrial outer membrane"/>
    <property type="evidence" value="ECO:0007669"/>
    <property type="project" value="InterPro"/>
</dbReference>
<reference evidence="8 9" key="1">
    <citation type="submission" date="2017-06" db="EMBL/GenBank/DDBJ databases">
        <title>Ant-infecting Ophiocordyceps genomes reveal a high diversity of potential behavioral manipulation genes and a possible major role for enterotoxins.</title>
        <authorList>
            <person name="De Bekker C."/>
            <person name="Evans H.C."/>
            <person name="Brachmann A."/>
            <person name="Hughes D.P."/>
        </authorList>
    </citation>
    <scope>NUCLEOTIDE SEQUENCE [LARGE SCALE GENOMIC DNA]</scope>
    <source>
        <strain evidence="8 9">Map16</strain>
    </source>
</reference>
<keyword evidence="9" id="KW-1185">Reference proteome</keyword>
<dbReference type="PANTHER" id="PTHR12428">
    <property type="entry name" value="OXA1"/>
    <property type="match status" value="1"/>
</dbReference>
<evidence type="ECO:0000313" key="8">
    <source>
        <dbReference type="EMBL" id="PHH77513.1"/>
    </source>
</evidence>
<evidence type="ECO:0000256" key="6">
    <source>
        <dbReference type="SAM" id="MobiDB-lite"/>
    </source>
</evidence>
<dbReference type="OrthoDB" id="5529571at2759"/>
<comment type="subcellular location">
    <subcellularLocation>
        <location evidence="1">Membrane</location>
        <topology evidence="1">Multi-pass membrane protein</topology>
    </subcellularLocation>
</comment>
<dbReference type="GO" id="GO:0032977">
    <property type="term" value="F:membrane insertase activity"/>
    <property type="evidence" value="ECO:0007669"/>
    <property type="project" value="InterPro"/>
</dbReference>
<feature type="transmembrane region" description="Helical" evidence="7">
    <location>
        <begin position="407"/>
        <end position="424"/>
    </location>
</feature>
<keyword evidence="4 7" id="KW-1133">Transmembrane helix</keyword>
<comment type="caution">
    <text evidence="8">The sequence shown here is derived from an EMBL/GenBank/DDBJ whole genome shotgun (WGS) entry which is preliminary data.</text>
</comment>
<evidence type="ECO:0008006" key="10">
    <source>
        <dbReference type="Google" id="ProtNLM"/>
    </source>
</evidence>
<organism evidence="8 9">
    <name type="scientific">Ophiocordyceps camponoti-rufipedis</name>
    <dbReference type="NCBI Taxonomy" id="2004952"/>
    <lineage>
        <taxon>Eukaryota</taxon>
        <taxon>Fungi</taxon>
        <taxon>Dikarya</taxon>
        <taxon>Ascomycota</taxon>
        <taxon>Pezizomycotina</taxon>
        <taxon>Sordariomycetes</taxon>
        <taxon>Hypocreomycetidae</taxon>
        <taxon>Hypocreales</taxon>
        <taxon>Ophiocordycipitaceae</taxon>
        <taxon>Ophiocordyceps</taxon>
    </lineage>
</organism>
<feature type="region of interest" description="Disordered" evidence="6">
    <location>
        <begin position="1"/>
        <end position="23"/>
    </location>
</feature>
<dbReference type="AlphaFoldDB" id="A0A2C5ZCB4"/>